<dbReference type="GO" id="GO:0008324">
    <property type="term" value="F:monoatomic cation transmembrane transporter activity"/>
    <property type="evidence" value="ECO:0007669"/>
    <property type="project" value="InterPro"/>
</dbReference>
<dbReference type="PANTHER" id="PTHR43840:SF15">
    <property type="entry name" value="MITOCHONDRIAL METAL TRANSPORTER 1-RELATED"/>
    <property type="match status" value="1"/>
</dbReference>
<dbReference type="EMBL" id="CYHH01000003">
    <property type="protein sequence ID" value="CUB06355.1"/>
    <property type="molecule type" value="Genomic_DNA"/>
</dbReference>
<evidence type="ECO:0000256" key="6">
    <source>
        <dbReference type="ARBA" id="ARBA00023136"/>
    </source>
</evidence>
<evidence type="ECO:0000256" key="1">
    <source>
        <dbReference type="ARBA" id="ARBA00004141"/>
    </source>
</evidence>
<dbReference type="Gene3D" id="1.20.1510.10">
    <property type="entry name" value="Cation efflux protein transmembrane domain"/>
    <property type="match status" value="1"/>
</dbReference>
<evidence type="ECO:0000259" key="10">
    <source>
        <dbReference type="Pfam" id="PF16916"/>
    </source>
</evidence>
<dbReference type="Pfam" id="PF01545">
    <property type="entry name" value="Cation_efflux"/>
    <property type="match status" value="1"/>
</dbReference>
<feature type="transmembrane region" description="Helical" evidence="8">
    <location>
        <begin position="95"/>
        <end position="116"/>
    </location>
</feature>
<reference evidence="12" key="1">
    <citation type="submission" date="2015-08" db="EMBL/GenBank/DDBJ databases">
        <authorList>
            <person name="Babu N.S."/>
            <person name="Beckwith C.J."/>
            <person name="Beseler K.G."/>
            <person name="Brison A."/>
            <person name="Carone J.V."/>
            <person name="Caskin T.P."/>
            <person name="Diamond M."/>
            <person name="Durham M.E."/>
            <person name="Foxe J.M."/>
            <person name="Go M."/>
            <person name="Henderson B.A."/>
            <person name="Jones I.B."/>
            <person name="McGettigan J.A."/>
            <person name="Micheletti S.J."/>
            <person name="Nasrallah M.E."/>
            <person name="Ortiz D."/>
            <person name="Piller C.R."/>
            <person name="Privatt S.R."/>
            <person name="Schneider S.L."/>
            <person name="Sharp S."/>
            <person name="Smith T.C."/>
            <person name="Stanton J.D."/>
            <person name="Ullery H.E."/>
            <person name="Wilson R.J."/>
            <person name="Serrano M.G."/>
            <person name="Buck G."/>
            <person name="Lee V."/>
            <person name="Wang Y."/>
            <person name="Carvalho R."/>
            <person name="Voegtly L."/>
            <person name="Shi R."/>
            <person name="Duckworth R."/>
            <person name="Johnson A."/>
            <person name="Loviza R."/>
            <person name="Walstead R."/>
            <person name="Shah Z."/>
            <person name="Kiflezghi M."/>
            <person name="Wade K."/>
            <person name="Ball S.L."/>
            <person name="Bradley K.W."/>
            <person name="Asai D.J."/>
            <person name="Bowman C.A."/>
            <person name="Russell D.A."/>
            <person name="Pope W.H."/>
            <person name="Jacobs-Sera D."/>
            <person name="Hendrix R.W."/>
            <person name="Hatfull G.F."/>
        </authorList>
    </citation>
    <scope>NUCLEOTIDE SEQUENCE [LARGE SCALE GENOMIC DNA]</scope>
    <source>
        <strain evidence="12">JCM 19170</strain>
    </source>
</reference>
<proteinExistence type="inferred from homology"/>
<feature type="region of interest" description="Disordered" evidence="7">
    <location>
        <begin position="1"/>
        <end position="23"/>
    </location>
</feature>
<evidence type="ECO:0000256" key="7">
    <source>
        <dbReference type="SAM" id="MobiDB-lite"/>
    </source>
</evidence>
<gene>
    <name evidence="11" type="ORF">Ga0061068_103111</name>
</gene>
<feature type="transmembrane region" description="Helical" evidence="8">
    <location>
        <begin position="128"/>
        <end position="151"/>
    </location>
</feature>
<feature type="domain" description="Cation efflux protein cytoplasmic" evidence="10">
    <location>
        <begin position="226"/>
        <end position="301"/>
    </location>
</feature>
<comment type="similarity">
    <text evidence="2">Belongs to the cation diffusion facilitator (CDF) transporter (TC 2.A.4) family.</text>
</comment>
<feature type="transmembrane region" description="Helical" evidence="8">
    <location>
        <begin position="28"/>
        <end position="47"/>
    </location>
</feature>
<evidence type="ECO:0000259" key="9">
    <source>
        <dbReference type="Pfam" id="PF01545"/>
    </source>
</evidence>
<feature type="domain" description="Cation efflux protein transmembrane" evidence="9">
    <location>
        <begin position="28"/>
        <end position="220"/>
    </location>
</feature>
<evidence type="ECO:0000256" key="8">
    <source>
        <dbReference type="SAM" id="Phobius"/>
    </source>
</evidence>
<keyword evidence="3" id="KW-0813">Transport</keyword>
<dbReference type="GO" id="GO:0016020">
    <property type="term" value="C:membrane"/>
    <property type="evidence" value="ECO:0007669"/>
    <property type="project" value="UniProtKB-SubCell"/>
</dbReference>
<dbReference type="OrthoDB" id="9806522at2"/>
<dbReference type="InterPro" id="IPR027470">
    <property type="entry name" value="Cation_efflux_CTD"/>
</dbReference>
<dbReference type="FunFam" id="1.20.1510.10:FF:000006">
    <property type="entry name" value="Divalent cation efflux transporter"/>
    <property type="match status" value="1"/>
</dbReference>
<dbReference type="InterPro" id="IPR036837">
    <property type="entry name" value="Cation_efflux_CTD_sf"/>
</dbReference>
<dbReference type="NCBIfam" id="TIGR01297">
    <property type="entry name" value="CDF"/>
    <property type="match status" value="1"/>
</dbReference>
<sequence length="302" mass="32197">MNELHDFDELDEESDSPERERAAKRTTWVSVAVNLGLTLTQVIAGLWSGSQGLVADGIHSLSDLVADFVVLLALRHSRKAPDANHPYGHQRFENAASLVLGALLLAVGLGMINTAVHKLENPATIPTVHGLALAVALGALAAKELLFRYMLAVAERVRSSLLVANAWHARSDAASSLVVAIGIGGNLLGVTLLDPIAALIVGLMIVKMGWGFTRDAFHDLTDRAVNEEQAAAIAAEILAIPGVRGIHDLRTRKTGDMIVADVHLEIDGHLTVAEGHEIAKRVVATVKARHPVLHLTTHVDPV</sequence>
<evidence type="ECO:0000256" key="2">
    <source>
        <dbReference type="ARBA" id="ARBA00008114"/>
    </source>
</evidence>
<dbReference type="SUPFAM" id="SSF160240">
    <property type="entry name" value="Cation efflux protein cytoplasmic domain-like"/>
    <property type="match status" value="1"/>
</dbReference>
<dbReference type="PANTHER" id="PTHR43840">
    <property type="entry name" value="MITOCHONDRIAL METAL TRANSPORTER 1-RELATED"/>
    <property type="match status" value="1"/>
</dbReference>
<dbReference type="InterPro" id="IPR027469">
    <property type="entry name" value="Cation_efflux_TMD_sf"/>
</dbReference>
<keyword evidence="6 8" id="KW-0472">Membrane</keyword>
<keyword evidence="12" id="KW-1185">Reference proteome</keyword>
<evidence type="ECO:0000256" key="5">
    <source>
        <dbReference type="ARBA" id="ARBA00022989"/>
    </source>
</evidence>
<protein>
    <submittedName>
        <fullName evidence="11">Cation diffusion facilitator family transporter</fullName>
    </submittedName>
</protein>
<dbReference type="Proteomes" id="UP000182108">
    <property type="component" value="Unassembled WGS sequence"/>
</dbReference>
<dbReference type="Pfam" id="PF16916">
    <property type="entry name" value="ZT_dimer"/>
    <property type="match status" value="1"/>
</dbReference>
<evidence type="ECO:0000313" key="12">
    <source>
        <dbReference type="Proteomes" id="UP000182108"/>
    </source>
</evidence>
<evidence type="ECO:0000256" key="4">
    <source>
        <dbReference type="ARBA" id="ARBA00022692"/>
    </source>
</evidence>
<feature type="transmembrane region" description="Helical" evidence="8">
    <location>
        <begin position="53"/>
        <end position="74"/>
    </location>
</feature>
<dbReference type="RefSeq" id="WP_051240804.1">
    <property type="nucleotide sequence ID" value="NZ_CYHH01000003.1"/>
</dbReference>
<dbReference type="Gene3D" id="3.30.70.1350">
    <property type="entry name" value="Cation efflux protein, cytoplasmic domain"/>
    <property type="match status" value="1"/>
</dbReference>
<evidence type="ECO:0000256" key="3">
    <source>
        <dbReference type="ARBA" id="ARBA00022448"/>
    </source>
</evidence>
<name>A0A0K6ITC1_9PROT</name>
<keyword evidence="5 8" id="KW-1133">Transmembrane helix</keyword>
<accession>A0A0K6ITC1</accession>
<comment type="subcellular location">
    <subcellularLocation>
        <location evidence="1">Membrane</location>
        <topology evidence="1">Multi-pass membrane protein</topology>
    </subcellularLocation>
</comment>
<dbReference type="InterPro" id="IPR058533">
    <property type="entry name" value="Cation_efflux_TM"/>
</dbReference>
<evidence type="ECO:0000313" key="11">
    <source>
        <dbReference type="EMBL" id="CUB06355.1"/>
    </source>
</evidence>
<dbReference type="InterPro" id="IPR002524">
    <property type="entry name" value="Cation_efflux"/>
</dbReference>
<keyword evidence="4 8" id="KW-0812">Transmembrane</keyword>
<organism evidence="11 12">
    <name type="scientific">Tepidiphilus thermophilus</name>
    <dbReference type="NCBI Taxonomy" id="876478"/>
    <lineage>
        <taxon>Bacteria</taxon>
        <taxon>Pseudomonadati</taxon>
        <taxon>Pseudomonadota</taxon>
        <taxon>Hydrogenophilia</taxon>
        <taxon>Hydrogenophilales</taxon>
        <taxon>Hydrogenophilaceae</taxon>
        <taxon>Tepidiphilus</taxon>
    </lineage>
</organism>
<feature type="transmembrane region" description="Helical" evidence="8">
    <location>
        <begin position="172"/>
        <end position="190"/>
    </location>
</feature>
<dbReference type="AlphaFoldDB" id="A0A0K6ITC1"/>
<dbReference type="SUPFAM" id="SSF161111">
    <property type="entry name" value="Cation efflux protein transmembrane domain-like"/>
    <property type="match status" value="1"/>
</dbReference>
<dbReference type="InterPro" id="IPR050291">
    <property type="entry name" value="CDF_Transporter"/>
</dbReference>